<comment type="caution">
    <text evidence="8">The sequence shown here is derived from an EMBL/GenBank/DDBJ whole genome shotgun (WGS) entry which is preliminary data.</text>
</comment>
<comment type="similarity">
    <text evidence="2 6">Belongs to the FKBP-type PPIase family.</text>
</comment>
<protein>
    <recommendedName>
        <fullName evidence="6">Peptidyl-prolyl cis-trans isomerase</fullName>
        <ecNumber evidence="6">5.2.1.8</ecNumber>
    </recommendedName>
</protein>
<organism evidence="8 9">
    <name type="scientific">Rubidibacter lacunae KORDI 51-2</name>
    <dbReference type="NCBI Taxonomy" id="582515"/>
    <lineage>
        <taxon>Bacteria</taxon>
        <taxon>Bacillati</taxon>
        <taxon>Cyanobacteriota</taxon>
        <taxon>Cyanophyceae</taxon>
        <taxon>Oscillatoriophycideae</taxon>
        <taxon>Chroococcales</taxon>
        <taxon>Aphanothecaceae</taxon>
        <taxon>Rubidibacter</taxon>
    </lineage>
</organism>
<evidence type="ECO:0000259" key="7">
    <source>
        <dbReference type="PROSITE" id="PS50059"/>
    </source>
</evidence>
<dbReference type="Gene3D" id="3.10.50.40">
    <property type="match status" value="1"/>
</dbReference>
<dbReference type="AlphaFoldDB" id="U5DFT4"/>
<evidence type="ECO:0000256" key="1">
    <source>
        <dbReference type="ARBA" id="ARBA00000971"/>
    </source>
</evidence>
<sequence length="166" mass="17528">MREIGASLGLVVLCALLTIGAQLWNGGTAIAEEAAPPAAIAQSRVAGENVMLKDAIEADSGLKYIDIVVGEGASPQRGQTVEVHYTGTLEDGTKFDSSRDRGRPFSFKLGVGQVIRGWDEGVASMRVGGRRQLIIPPDLAYGRRGAGGVIPPNATLIFDVELLRID</sequence>
<dbReference type="RefSeq" id="WP_022608607.1">
    <property type="nucleotide sequence ID" value="NZ_ASSJ01000076.1"/>
</dbReference>
<dbReference type="PROSITE" id="PS50059">
    <property type="entry name" value="FKBP_PPIASE"/>
    <property type="match status" value="1"/>
</dbReference>
<dbReference type="OrthoDB" id="280278at2"/>
<comment type="catalytic activity">
    <reaction evidence="1 5 6">
        <text>[protein]-peptidylproline (omega=180) = [protein]-peptidylproline (omega=0)</text>
        <dbReference type="Rhea" id="RHEA:16237"/>
        <dbReference type="Rhea" id="RHEA-COMP:10747"/>
        <dbReference type="Rhea" id="RHEA-COMP:10748"/>
        <dbReference type="ChEBI" id="CHEBI:83833"/>
        <dbReference type="ChEBI" id="CHEBI:83834"/>
        <dbReference type="EC" id="5.2.1.8"/>
    </reaction>
</comment>
<dbReference type="Pfam" id="PF00254">
    <property type="entry name" value="FKBP_C"/>
    <property type="match status" value="1"/>
</dbReference>
<dbReference type="SUPFAM" id="SSF54534">
    <property type="entry name" value="FKBP-like"/>
    <property type="match status" value="1"/>
</dbReference>
<dbReference type="EC" id="5.2.1.8" evidence="6"/>
<dbReference type="FunFam" id="3.10.50.40:FF:000047">
    <property type="entry name" value="Peptidylprolyl isomerase"/>
    <property type="match status" value="1"/>
</dbReference>
<keyword evidence="9" id="KW-1185">Reference proteome</keyword>
<evidence type="ECO:0000256" key="5">
    <source>
        <dbReference type="PROSITE-ProRule" id="PRU00277"/>
    </source>
</evidence>
<evidence type="ECO:0000313" key="8">
    <source>
        <dbReference type="EMBL" id="ERN40461.1"/>
    </source>
</evidence>
<keyword evidence="4 5" id="KW-0413">Isomerase</keyword>
<dbReference type="EMBL" id="ASSJ01000076">
    <property type="protein sequence ID" value="ERN40461.1"/>
    <property type="molecule type" value="Genomic_DNA"/>
</dbReference>
<evidence type="ECO:0000256" key="6">
    <source>
        <dbReference type="RuleBase" id="RU003915"/>
    </source>
</evidence>
<dbReference type="PANTHER" id="PTHR43811:SF19">
    <property type="entry name" value="39 KDA FK506-BINDING NUCLEAR PROTEIN"/>
    <property type="match status" value="1"/>
</dbReference>
<name>U5DFT4_9CHRO</name>
<dbReference type="InterPro" id="IPR001179">
    <property type="entry name" value="PPIase_FKBP_dom"/>
</dbReference>
<reference evidence="8 9" key="1">
    <citation type="submission" date="2013-05" db="EMBL/GenBank/DDBJ databases">
        <title>Draft genome sequence of Rubidibacter lacunae KORDI 51-2.</title>
        <authorList>
            <person name="Choi D.H."/>
            <person name="Noh J.H."/>
            <person name="Kwon K.-K."/>
            <person name="Lee J.-H."/>
            <person name="Ryu J.-Y."/>
        </authorList>
    </citation>
    <scope>NUCLEOTIDE SEQUENCE [LARGE SCALE GENOMIC DNA]</scope>
    <source>
        <strain evidence="8 9">KORDI 51-2</strain>
    </source>
</reference>
<dbReference type="Proteomes" id="UP000016960">
    <property type="component" value="Unassembled WGS sequence"/>
</dbReference>
<dbReference type="GO" id="GO:0003755">
    <property type="term" value="F:peptidyl-prolyl cis-trans isomerase activity"/>
    <property type="evidence" value="ECO:0007669"/>
    <property type="project" value="UniProtKB-UniRule"/>
</dbReference>
<dbReference type="PANTHER" id="PTHR43811">
    <property type="entry name" value="FKBP-TYPE PEPTIDYL-PROLYL CIS-TRANS ISOMERASE FKPA"/>
    <property type="match status" value="1"/>
</dbReference>
<proteinExistence type="inferred from homology"/>
<keyword evidence="3 5" id="KW-0697">Rotamase</keyword>
<dbReference type="PATRIC" id="fig|582515.4.peg.3375"/>
<dbReference type="eggNOG" id="COG0545">
    <property type="taxonomic scope" value="Bacteria"/>
</dbReference>
<dbReference type="InterPro" id="IPR046357">
    <property type="entry name" value="PPIase_dom_sf"/>
</dbReference>
<dbReference type="InParanoid" id="U5DFT4"/>
<feature type="domain" description="PPIase FKBP-type" evidence="7">
    <location>
        <begin position="78"/>
        <end position="166"/>
    </location>
</feature>
<evidence type="ECO:0000313" key="9">
    <source>
        <dbReference type="Proteomes" id="UP000016960"/>
    </source>
</evidence>
<evidence type="ECO:0000256" key="4">
    <source>
        <dbReference type="ARBA" id="ARBA00023235"/>
    </source>
</evidence>
<gene>
    <name evidence="8" type="ORF">KR51_00030020</name>
</gene>
<dbReference type="STRING" id="582515.KR51_00030020"/>
<evidence type="ECO:0000256" key="2">
    <source>
        <dbReference type="ARBA" id="ARBA00006577"/>
    </source>
</evidence>
<evidence type="ECO:0000256" key="3">
    <source>
        <dbReference type="ARBA" id="ARBA00023110"/>
    </source>
</evidence>
<accession>U5DFT4</accession>